<proteinExistence type="evidence at transcript level"/>
<evidence type="ECO:0000313" key="1">
    <source>
        <dbReference type="EMBL" id="AEO35874.1"/>
    </source>
</evidence>
<organism evidence="1">
    <name type="scientific">Amblyomma maculatum</name>
    <name type="common">Gulf Coast tick</name>
    <dbReference type="NCBI Taxonomy" id="34609"/>
    <lineage>
        <taxon>Eukaryota</taxon>
        <taxon>Metazoa</taxon>
        <taxon>Ecdysozoa</taxon>
        <taxon>Arthropoda</taxon>
        <taxon>Chelicerata</taxon>
        <taxon>Arachnida</taxon>
        <taxon>Acari</taxon>
        <taxon>Parasitiformes</taxon>
        <taxon>Ixodida</taxon>
        <taxon>Ixodoidea</taxon>
        <taxon>Ixodidae</taxon>
        <taxon>Amblyomminae</taxon>
        <taxon>Amblyomma</taxon>
    </lineage>
</organism>
<accession>G3MQV6</accession>
<dbReference type="AlphaFoldDB" id="G3MQV6"/>
<name>G3MQV6_AMBMU</name>
<reference evidence="1" key="1">
    <citation type="journal article" date="2011" name="PLoS ONE">
        <title>A deep insight into the sialotranscriptome of the gulf coast tick, Amblyomma maculatum.</title>
        <authorList>
            <person name="Karim S."/>
            <person name="Singh P."/>
            <person name="Ribeiro J.M."/>
        </authorList>
    </citation>
    <scope>NUCLEOTIDE SEQUENCE</scope>
    <source>
        <tissue evidence="1">Salivary gland</tissue>
    </source>
</reference>
<dbReference type="EMBL" id="JO844257">
    <property type="protein sequence ID" value="AEO35874.1"/>
    <property type="molecule type" value="mRNA"/>
</dbReference>
<sequence>MSKKNIHSLDALAHLETNEKCYNTRRGEKWKVAAPRLNSVTGMKVEFTDPAPQFLESRLENMGNYSNYSNPTYYAIRNSSDADSESYGITASLISVSCTPPFKEYQNIHSDVEWIGYTLKIKNPLFSKFRLTASMKLLQLTERGVEEKNVTFDINNKSQIGIRNHQWKGFKGRKDIGMRKDVCHFSANVMYTGLLLVKQNSMPGQPKEPYSANVSKLEETSLGLEKKGDHVLVNIISGCFESVPVIADALAFRSCRK</sequence>
<protein>
    <submittedName>
        <fullName evidence="1">Uncharacterized protein</fullName>
    </submittedName>
</protein>